<accession>A0A943HIU5</accession>
<evidence type="ECO:0000313" key="1">
    <source>
        <dbReference type="EMBL" id="MBS5333408.1"/>
    </source>
</evidence>
<proteinExistence type="predicted"/>
<protein>
    <submittedName>
        <fullName evidence="1">Uncharacterized protein</fullName>
    </submittedName>
</protein>
<organism evidence="1 2">
    <name type="scientific">Subdoligranulum variabile</name>
    <dbReference type="NCBI Taxonomy" id="214851"/>
    <lineage>
        <taxon>Bacteria</taxon>
        <taxon>Bacillati</taxon>
        <taxon>Bacillota</taxon>
        <taxon>Clostridia</taxon>
        <taxon>Eubacteriales</taxon>
        <taxon>Oscillospiraceae</taxon>
        <taxon>Subdoligranulum</taxon>
    </lineage>
</organism>
<dbReference type="EMBL" id="JAGZGG010000040">
    <property type="protein sequence ID" value="MBS5333408.1"/>
    <property type="molecule type" value="Genomic_DNA"/>
</dbReference>
<name>A0A943HIU5_9FIRM</name>
<evidence type="ECO:0000313" key="2">
    <source>
        <dbReference type="Proteomes" id="UP000759273"/>
    </source>
</evidence>
<gene>
    <name evidence="1" type="ORF">KHY36_12880</name>
</gene>
<sequence length="159" mass="18199">MREYDPNHRYQVITCASANFTDEDMSFRTIAEARTRIAYLVKEYATDGRELDGAAILDRKTNCCTHLFGCAKLSVFSVEIAARSTPRRYPGMPAASTIYYFIYCKGPSDQHFTLCDPWGGRRGMNKVFAPRFTKDQADKVVARMTERNPGFTFQRRPAR</sequence>
<reference evidence="1" key="1">
    <citation type="submission" date="2021-02" db="EMBL/GenBank/DDBJ databases">
        <title>Infant gut strain persistence is associated with maternal origin, phylogeny, and functional potential including surface adhesion and iron acquisition.</title>
        <authorList>
            <person name="Lou Y.C."/>
        </authorList>
    </citation>
    <scope>NUCLEOTIDE SEQUENCE</scope>
    <source>
        <strain evidence="1">L3_101_000M1_dasL3_101_000M1_concoct_87</strain>
    </source>
</reference>
<dbReference type="Proteomes" id="UP000759273">
    <property type="component" value="Unassembled WGS sequence"/>
</dbReference>
<comment type="caution">
    <text evidence="1">The sequence shown here is derived from an EMBL/GenBank/DDBJ whole genome shotgun (WGS) entry which is preliminary data.</text>
</comment>
<dbReference type="AlphaFoldDB" id="A0A943HIU5"/>